<accession>V4LLK5</accession>
<dbReference type="AlphaFoldDB" id="V4LLK5"/>
<keyword evidence="3" id="KW-1185">Reference proteome</keyword>
<dbReference type="Gene3D" id="3.80.10.10">
    <property type="entry name" value="Ribonuclease Inhibitor"/>
    <property type="match status" value="1"/>
</dbReference>
<evidence type="ECO:0000313" key="2">
    <source>
        <dbReference type="EMBL" id="ESQ43347.1"/>
    </source>
</evidence>
<dbReference type="PANTHER" id="PTHR31900">
    <property type="entry name" value="F-BOX/RNI SUPERFAMILY PROTEIN-RELATED"/>
    <property type="match status" value="1"/>
</dbReference>
<evidence type="ECO:0000259" key="1">
    <source>
        <dbReference type="SMART" id="SM00579"/>
    </source>
</evidence>
<protein>
    <recommendedName>
        <fullName evidence="1">FBD domain-containing protein</fullName>
    </recommendedName>
</protein>
<dbReference type="InterPro" id="IPR032675">
    <property type="entry name" value="LRR_dom_sf"/>
</dbReference>
<dbReference type="InterPro" id="IPR050232">
    <property type="entry name" value="FBL13/AtMIF1-like"/>
</dbReference>
<dbReference type="SMART" id="SM00579">
    <property type="entry name" value="FBD"/>
    <property type="match status" value="1"/>
</dbReference>
<dbReference type="InterPro" id="IPR006566">
    <property type="entry name" value="FBD"/>
</dbReference>
<name>V4LLK5_EUTSA</name>
<proteinExistence type="predicted"/>
<evidence type="ECO:0000313" key="3">
    <source>
        <dbReference type="Proteomes" id="UP000030689"/>
    </source>
</evidence>
<dbReference type="Pfam" id="PF08387">
    <property type="entry name" value="FBD"/>
    <property type="match status" value="1"/>
</dbReference>
<dbReference type="Pfam" id="PF24758">
    <property type="entry name" value="LRR_At5g56370"/>
    <property type="match status" value="1"/>
</dbReference>
<dbReference type="InterPro" id="IPR055411">
    <property type="entry name" value="LRR_FXL15/At3g58940/PEG3-like"/>
</dbReference>
<dbReference type="PANTHER" id="PTHR31900:SF25">
    <property type="entry name" value="FBD DOMAIN-CONTAINING PROTEIN"/>
    <property type="match status" value="1"/>
</dbReference>
<dbReference type="OMA" id="ATDCYEN"/>
<sequence>MVAPDIPVTRWVDTVIKLKIQHFHVNDFLFCDNEFDEVQIPPTLYTCKSLVSLHLCDVTMPDPEFVSLPCLKAIVLDIVNFAGDSALEKLILGCPDLESLDITRSLCDDTEVLRVRSQSLLSFTIVSDSDDHVEDLLLAIDAPRLQYLSLSDGRTASFVLNNMGSLVKAHIDTVFGGKYDSNDIQKRNMIRDFLLGISRVKDMIIASTTLEVIYDHSRREPLPLFRNLSFLRVEFGGYRWGMLPVFLERCSNLKSLVVGSITNREEKVGIYVLPLPRCSLASLEYVEIKRPLKGEAMEMELVSYLLENSTILKKLTLCLDGSKKKEESVILKQLLNIPRLSASCQVVVL</sequence>
<dbReference type="Proteomes" id="UP000030689">
    <property type="component" value="Unassembled WGS sequence"/>
</dbReference>
<dbReference type="STRING" id="72664.V4LLK5"/>
<feature type="domain" description="FBD" evidence="1">
    <location>
        <begin position="277"/>
        <end position="349"/>
    </location>
</feature>
<reference evidence="2 3" key="1">
    <citation type="journal article" date="2013" name="Front. Plant Sci.">
        <title>The Reference Genome of the Halophytic Plant Eutrema salsugineum.</title>
        <authorList>
            <person name="Yang R."/>
            <person name="Jarvis D.E."/>
            <person name="Chen H."/>
            <person name="Beilstein M.A."/>
            <person name="Grimwood J."/>
            <person name="Jenkins J."/>
            <person name="Shu S."/>
            <person name="Prochnik S."/>
            <person name="Xin M."/>
            <person name="Ma C."/>
            <person name="Schmutz J."/>
            <person name="Wing R.A."/>
            <person name="Mitchell-Olds T."/>
            <person name="Schumaker K.S."/>
            <person name="Wang X."/>
        </authorList>
    </citation>
    <scope>NUCLEOTIDE SEQUENCE [LARGE SCALE GENOMIC DNA]</scope>
</reference>
<organism evidence="2 3">
    <name type="scientific">Eutrema salsugineum</name>
    <name type="common">Saltwater cress</name>
    <name type="synonym">Sisymbrium salsugineum</name>
    <dbReference type="NCBI Taxonomy" id="72664"/>
    <lineage>
        <taxon>Eukaryota</taxon>
        <taxon>Viridiplantae</taxon>
        <taxon>Streptophyta</taxon>
        <taxon>Embryophyta</taxon>
        <taxon>Tracheophyta</taxon>
        <taxon>Spermatophyta</taxon>
        <taxon>Magnoliopsida</taxon>
        <taxon>eudicotyledons</taxon>
        <taxon>Gunneridae</taxon>
        <taxon>Pentapetalae</taxon>
        <taxon>rosids</taxon>
        <taxon>malvids</taxon>
        <taxon>Brassicales</taxon>
        <taxon>Brassicaceae</taxon>
        <taxon>Eutremeae</taxon>
        <taxon>Eutrema</taxon>
    </lineage>
</organism>
<dbReference type="EMBL" id="KI517464">
    <property type="protein sequence ID" value="ESQ43347.1"/>
    <property type="molecule type" value="Genomic_DNA"/>
</dbReference>
<dbReference type="SUPFAM" id="SSF52047">
    <property type="entry name" value="RNI-like"/>
    <property type="match status" value="1"/>
</dbReference>
<dbReference type="KEGG" id="eus:EUTSA_v10015350mg"/>
<dbReference type="Gramene" id="ESQ43347">
    <property type="protein sequence ID" value="ESQ43347"/>
    <property type="gene ID" value="EUTSA_v10015350mg"/>
</dbReference>
<gene>
    <name evidence="2" type="ORF">EUTSA_v10015350mg</name>
</gene>